<gene>
    <name evidence="1" type="ORF">RDB_LOCUS149233</name>
</gene>
<proteinExistence type="predicted"/>
<evidence type="ECO:0000313" key="1">
    <source>
        <dbReference type="EMBL" id="CAE6497716.1"/>
    </source>
</evidence>
<reference evidence="1" key="1">
    <citation type="submission" date="2021-01" db="EMBL/GenBank/DDBJ databases">
        <authorList>
            <person name="Kaushik A."/>
        </authorList>
    </citation>
    <scope>NUCLEOTIDE SEQUENCE</scope>
    <source>
        <strain evidence="1">AG4-R118</strain>
    </source>
</reference>
<dbReference type="EMBL" id="CAJMWX010001587">
    <property type="protein sequence ID" value="CAE6497716.1"/>
    <property type="molecule type" value="Genomic_DNA"/>
</dbReference>
<sequence>MLSAPTTPHLPQVLLSMTMIPPELWRLIAYELQIQQNRQSLLNLCLTSVALNDNITPILYGCVDLFTTKSVNLFCRTFAEFAARLGPYIQTLRIGSYHSYRQWYRVELSIPLAEDLSAALKLMPNLRDLTAAMMTVGLSTCFDPLVLNPPFSLQKLAIPLTGTRTFYELLKSQPSIKDLHIGSEHTLGEYDFSHCLSTQPQFLPNLTSITAPISILKGVVPKRPISNVMIVTELLDWTDPGMTIIARSIWEPILCGSQVPITTIGIYHSPHSDDPWDQLVPAIKQFGVDKTLQRIKVVETLDPPVTEWSKQETLSQRVNQMKVLKGFDQLESLEFSEMPGISSPASDVMRWVGGMGNIAAWKKHVPSLQQVKMYGVNLPWLEAWSIDNVSG</sequence>
<name>A0A8H3CWS4_9AGAM</name>
<evidence type="ECO:0000313" key="2">
    <source>
        <dbReference type="Proteomes" id="UP000663888"/>
    </source>
</evidence>
<accession>A0A8H3CWS4</accession>
<dbReference type="AlphaFoldDB" id="A0A8H3CWS4"/>
<dbReference type="Proteomes" id="UP000663888">
    <property type="component" value="Unassembled WGS sequence"/>
</dbReference>
<organism evidence="1 2">
    <name type="scientific">Rhizoctonia solani</name>
    <dbReference type="NCBI Taxonomy" id="456999"/>
    <lineage>
        <taxon>Eukaryota</taxon>
        <taxon>Fungi</taxon>
        <taxon>Dikarya</taxon>
        <taxon>Basidiomycota</taxon>
        <taxon>Agaricomycotina</taxon>
        <taxon>Agaricomycetes</taxon>
        <taxon>Cantharellales</taxon>
        <taxon>Ceratobasidiaceae</taxon>
        <taxon>Rhizoctonia</taxon>
    </lineage>
</organism>
<comment type="caution">
    <text evidence="1">The sequence shown here is derived from an EMBL/GenBank/DDBJ whole genome shotgun (WGS) entry which is preliminary data.</text>
</comment>
<protein>
    <submittedName>
        <fullName evidence="1">Uncharacterized protein</fullName>
    </submittedName>
</protein>